<accession>A0A0J1B9W7</accession>
<feature type="region of interest" description="Disordered" evidence="1">
    <location>
        <begin position="1"/>
        <end position="24"/>
    </location>
</feature>
<dbReference type="GO" id="GO:0016747">
    <property type="term" value="F:acyltransferase activity, transferring groups other than amino-acyl groups"/>
    <property type="evidence" value="ECO:0007669"/>
    <property type="project" value="InterPro"/>
</dbReference>
<evidence type="ECO:0000313" key="4">
    <source>
        <dbReference type="EMBL" id="KLU03530.1"/>
    </source>
</evidence>
<keyword evidence="5" id="KW-1185">Reference proteome</keyword>
<reference evidence="4" key="1">
    <citation type="submission" date="2015-05" db="EMBL/GenBank/DDBJ databases">
        <title>Permanent draft genome of Rhodopirellula islandicus K833.</title>
        <authorList>
            <person name="Kizina J."/>
            <person name="Richter M."/>
            <person name="Glockner F.O."/>
            <person name="Harder J."/>
        </authorList>
    </citation>
    <scope>NUCLEOTIDE SEQUENCE [LARGE SCALE GENOMIC DNA]</scope>
    <source>
        <strain evidence="4">K833</strain>
    </source>
</reference>
<feature type="transmembrane region" description="Helical" evidence="2">
    <location>
        <begin position="304"/>
        <end position="321"/>
    </location>
</feature>
<dbReference type="PANTHER" id="PTHR23028">
    <property type="entry name" value="ACETYLTRANSFERASE"/>
    <property type="match status" value="1"/>
</dbReference>
<dbReference type="Pfam" id="PF01757">
    <property type="entry name" value="Acyl_transf_3"/>
    <property type="match status" value="1"/>
</dbReference>
<keyword evidence="2" id="KW-1133">Transmembrane helix</keyword>
<feature type="domain" description="Acyltransferase 3" evidence="3">
    <location>
        <begin position="89"/>
        <end position="405"/>
    </location>
</feature>
<dbReference type="InterPro" id="IPR050879">
    <property type="entry name" value="Acyltransferase_3"/>
</dbReference>
<name>A0A0J1B9W7_RHOIS</name>
<dbReference type="GO" id="GO:0016020">
    <property type="term" value="C:membrane"/>
    <property type="evidence" value="ECO:0007669"/>
    <property type="project" value="TreeGrafter"/>
</dbReference>
<feature type="region of interest" description="Disordered" evidence="1">
    <location>
        <begin position="57"/>
        <end position="81"/>
    </location>
</feature>
<organism evidence="4 5">
    <name type="scientific">Rhodopirellula islandica</name>
    <dbReference type="NCBI Taxonomy" id="595434"/>
    <lineage>
        <taxon>Bacteria</taxon>
        <taxon>Pseudomonadati</taxon>
        <taxon>Planctomycetota</taxon>
        <taxon>Planctomycetia</taxon>
        <taxon>Pirellulales</taxon>
        <taxon>Pirellulaceae</taxon>
        <taxon>Rhodopirellula</taxon>
    </lineage>
</organism>
<evidence type="ECO:0000259" key="3">
    <source>
        <dbReference type="Pfam" id="PF01757"/>
    </source>
</evidence>
<dbReference type="Proteomes" id="UP000036367">
    <property type="component" value="Unassembled WGS sequence"/>
</dbReference>
<feature type="transmembrane region" description="Helical" evidence="2">
    <location>
        <begin position="327"/>
        <end position="343"/>
    </location>
</feature>
<dbReference type="PANTHER" id="PTHR23028:SF131">
    <property type="entry name" value="BLR2367 PROTEIN"/>
    <property type="match status" value="1"/>
</dbReference>
<evidence type="ECO:0000256" key="1">
    <source>
        <dbReference type="SAM" id="MobiDB-lite"/>
    </source>
</evidence>
<protein>
    <submittedName>
        <fullName evidence="4">Membrane protein-a lipopolysaccharide biosynthesis acyltransferase</fullName>
    </submittedName>
</protein>
<feature type="transmembrane region" description="Helical" evidence="2">
    <location>
        <begin position="355"/>
        <end position="379"/>
    </location>
</feature>
<keyword evidence="4" id="KW-0012">Acyltransferase</keyword>
<feature type="transmembrane region" description="Helical" evidence="2">
    <location>
        <begin position="213"/>
        <end position="232"/>
    </location>
</feature>
<proteinExistence type="predicted"/>
<keyword evidence="4" id="KW-0808">Transferase</keyword>
<feature type="transmembrane region" description="Helical" evidence="2">
    <location>
        <begin position="93"/>
        <end position="113"/>
    </location>
</feature>
<dbReference type="OrthoDB" id="9796461at2"/>
<feature type="transmembrane region" description="Helical" evidence="2">
    <location>
        <begin position="164"/>
        <end position="184"/>
    </location>
</feature>
<dbReference type="AlphaFoldDB" id="A0A0J1B9W7"/>
<feature type="transmembrane region" description="Helical" evidence="2">
    <location>
        <begin position="279"/>
        <end position="297"/>
    </location>
</feature>
<dbReference type="InterPro" id="IPR002656">
    <property type="entry name" value="Acyl_transf_3_dom"/>
</dbReference>
<comment type="caution">
    <text evidence="4">The sequence shown here is derived from an EMBL/GenBank/DDBJ whole genome shotgun (WGS) entry which is preliminary data.</text>
</comment>
<feature type="transmembrane region" description="Helical" evidence="2">
    <location>
        <begin position="125"/>
        <end position="143"/>
    </location>
</feature>
<keyword evidence="2" id="KW-0472">Membrane</keyword>
<dbReference type="PATRIC" id="fig|595434.4.peg.4200"/>
<dbReference type="GO" id="GO:0000271">
    <property type="term" value="P:polysaccharide biosynthetic process"/>
    <property type="evidence" value="ECO:0007669"/>
    <property type="project" value="TreeGrafter"/>
</dbReference>
<evidence type="ECO:0000313" key="5">
    <source>
        <dbReference type="Proteomes" id="UP000036367"/>
    </source>
</evidence>
<feature type="transmembrane region" description="Helical" evidence="2">
    <location>
        <begin position="385"/>
        <end position="408"/>
    </location>
</feature>
<dbReference type="EMBL" id="LECT01000036">
    <property type="protein sequence ID" value="KLU03530.1"/>
    <property type="molecule type" value="Genomic_DNA"/>
</dbReference>
<evidence type="ECO:0000256" key="2">
    <source>
        <dbReference type="SAM" id="Phobius"/>
    </source>
</evidence>
<keyword evidence="2" id="KW-0812">Transmembrane</keyword>
<gene>
    <name evidence="4" type="ORF">RISK_004427</name>
</gene>
<feature type="transmembrane region" description="Helical" evidence="2">
    <location>
        <begin position="239"/>
        <end position="259"/>
    </location>
</feature>
<dbReference type="STRING" id="595434.RISK_004427"/>
<sequence length="439" mass="47671">MHSAPPPSDSPSATGLYSGPSSACTWEQSAEPVALAVRTSADVRHLARAVRKGRNVSPIVAASEEPGQDPSGSGAGESSSSLKPHRRILELDALRAMAAINLVLFHFTHVYAVKFGFSSPLGGEWPYGAYGVELFFILSGFVNSMSLMRRGKPTDFVAARLIRIVPLFLMVIFANLWIVTFAPLNGQPISTQQFLANLTLMPRVFGYECIDPVMWTLQVEMMFYFVLVTLFCKGYLQRYFVGWGSLLAASLVLCPALDAAQASYGDTSMFAALTAVRHLLVLDFAPLFAIGFLLYMIKTGVGAKWQNLLGIVVAAGVFHSIDHGKHNPAATALIIGLVTMAAYGKIPVLRLKPFVAISSISYALYLCHNNLGCTLLHAFDQAGLPPIVCLAIVIGFSFALAWMVTVWIEQPITKALRRLYANVSVRLRRPSSVTEPAIS</sequence>